<reference evidence="4" key="2">
    <citation type="submission" date="2025-09" db="UniProtKB">
        <authorList>
            <consortium name="Ensembl"/>
        </authorList>
    </citation>
    <scope>IDENTIFICATION</scope>
</reference>
<sequence length="131" mass="14249">MAAGVEAAAEVAATEIKMEEESGAPGVPSGNGAPGPKGEGERPAQNEKRKEKNIKRGGNRFEPCANPTKRYRAFITNTPFDVKWQSLKDLVKEKVGPLVHVACCCGNIFSYLFPKYSTNEAKKREVSVFCS</sequence>
<feature type="domain" description="HnRNP M nuclear localisation signal" evidence="3">
    <location>
        <begin position="41"/>
        <end position="70"/>
    </location>
</feature>
<dbReference type="GO" id="GO:0005886">
    <property type="term" value="C:plasma membrane"/>
    <property type="evidence" value="ECO:0007669"/>
    <property type="project" value="TreeGrafter"/>
</dbReference>
<protein>
    <recommendedName>
        <fullName evidence="3">HnRNP M nuclear localisation signal domain-containing protein</fullName>
    </recommendedName>
</protein>
<reference evidence="4" key="1">
    <citation type="submission" date="2025-08" db="UniProtKB">
        <authorList>
            <consortium name="Ensembl"/>
        </authorList>
    </citation>
    <scope>IDENTIFICATION</scope>
</reference>
<dbReference type="GO" id="GO:0005769">
    <property type="term" value="C:early endosome"/>
    <property type="evidence" value="ECO:0007669"/>
    <property type="project" value="TreeGrafter"/>
</dbReference>
<dbReference type="InterPro" id="IPR024666">
    <property type="entry name" value="HnRNP_M_PY-NLS"/>
</dbReference>
<dbReference type="PANTHER" id="PTHR45711:SF8">
    <property type="entry name" value="H(+)_CL(-) EXCHANGE TRANSPORTER 3"/>
    <property type="match status" value="1"/>
</dbReference>
<evidence type="ECO:0000256" key="1">
    <source>
        <dbReference type="ARBA" id="ARBA00023065"/>
    </source>
</evidence>
<keyword evidence="1" id="KW-0813">Transport</keyword>
<evidence type="ECO:0000259" key="3">
    <source>
        <dbReference type="Pfam" id="PF11532"/>
    </source>
</evidence>
<dbReference type="Proteomes" id="UP000233080">
    <property type="component" value="Unassembled WGS sequence"/>
</dbReference>
<keyword evidence="5" id="KW-1185">Reference proteome</keyword>
<dbReference type="AlphaFoldDB" id="A0A2K5IWC3"/>
<feature type="region of interest" description="Disordered" evidence="2">
    <location>
        <begin position="1"/>
        <end position="65"/>
    </location>
</feature>
<keyword evidence="1" id="KW-0406">Ion transport</keyword>
<evidence type="ECO:0000313" key="4">
    <source>
        <dbReference type="Ensembl" id="ENSCANP00000020806.1"/>
    </source>
</evidence>
<accession>A0A2K5IWC3</accession>
<name>A0A2K5IWC3_COLAP</name>
<evidence type="ECO:0000313" key="5">
    <source>
        <dbReference type="Proteomes" id="UP000233080"/>
    </source>
</evidence>
<dbReference type="GO" id="GO:0005247">
    <property type="term" value="F:voltage-gated chloride channel activity"/>
    <property type="evidence" value="ECO:0007669"/>
    <property type="project" value="TreeGrafter"/>
</dbReference>
<dbReference type="GO" id="GO:0005794">
    <property type="term" value="C:Golgi apparatus"/>
    <property type="evidence" value="ECO:0007669"/>
    <property type="project" value="TreeGrafter"/>
</dbReference>
<dbReference type="Ensembl" id="ENSCANT00000043778.1">
    <property type="protein sequence ID" value="ENSCANP00000020806.1"/>
    <property type="gene ID" value="ENSCANG00000033734.1"/>
</dbReference>
<dbReference type="GO" id="GO:0008021">
    <property type="term" value="C:synaptic vesicle"/>
    <property type="evidence" value="ECO:0007669"/>
    <property type="project" value="TreeGrafter"/>
</dbReference>
<evidence type="ECO:0000256" key="2">
    <source>
        <dbReference type="SAM" id="MobiDB-lite"/>
    </source>
</evidence>
<dbReference type="PANTHER" id="PTHR45711">
    <property type="entry name" value="CHLORIDE CHANNEL PROTEIN"/>
    <property type="match status" value="1"/>
</dbReference>
<organism evidence="4 5">
    <name type="scientific">Colobus angolensis palliatus</name>
    <name type="common">Peters' Angolan colobus</name>
    <dbReference type="NCBI Taxonomy" id="336983"/>
    <lineage>
        <taxon>Eukaryota</taxon>
        <taxon>Metazoa</taxon>
        <taxon>Chordata</taxon>
        <taxon>Craniata</taxon>
        <taxon>Vertebrata</taxon>
        <taxon>Euteleostomi</taxon>
        <taxon>Mammalia</taxon>
        <taxon>Eutheria</taxon>
        <taxon>Euarchontoglires</taxon>
        <taxon>Primates</taxon>
        <taxon>Haplorrhini</taxon>
        <taxon>Catarrhini</taxon>
        <taxon>Cercopithecidae</taxon>
        <taxon>Colobinae</taxon>
        <taxon>Colobus</taxon>
    </lineage>
</organism>
<proteinExistence type="predicted"/>
<feature type="compositionally biased region" description="Basic and acidic residues" evidence="2">
    <location>
        <begin position="38"/>
        <end position="50"/>
    </location>
</feature>
<dbReference type="Pfam" id="PF11532">
    <property type="entry name" value="HnRNP_M_NLS"/>
    <property type="match status" value="1"/>
</dbReference>
<feature type="compositionally biased region" description="Low complexity" evidence="2">
    <location>
        <begin position="1"/>
        <end position="13"/>
    </location>
</feature>